<name>A0ABP8FY63_9SPHI</name>
<evidence type="ECO:0000313" key="1">
    <source>
        <dbReference type="EMBL" id="GAA4313470.1"/>
    </source>
</evidence>
<dbReference type="EMBL" id="BAABFT010000002">
    <property type="protein sequence ID" value="GAA4313470.1"/>
    <property type="molecule type" value="Genomic_DNA"/>
</dbReference>
<dbReference type="PROSITE" id="PS51257">
    <property type="entry name" value="PROKAR_LIPOPROTEIN"/>
    <property type="match status" value="1"/>
</dbReference>
<gene>
    <name evidence="1" type="ORF">GCM10023149_09250</name>
</gene>
<comment type="caution">
    <text evidence="1">The sequence shown here is derived from an EMBL/GenBank/DDBJ whole genome shotgun (WGS) entry which is preliminary data.</text>
</comment>
<dbReference type="Proteomes" id="UP001500582">
    <property type="component" value="Unassembled WGS sequence"/>
</dbReference>
<dbReference type="RefSeq" id="WP_345209834.1">
    <property type="nucleotide sequence ID" value="NZ_BAABFT010000002.1"/>
</dbReference>
<evidence type="ECO:0000313" key="2">
    <source>
        <dbReference type="Proteomes" id="UP001500582"/>
    </source>
</evidence>
<keyword evidence="2" id="KW-1185">Reference proteome</keyword>
<protein>
    <recommendedName>
        <fullName evidence="3">DKNYY family protein</fullName>
    </recommendedName>
</protein>
<organism evidence="1 2">
    <name type="scientific">Mucilaginibacter gynuensis</name>
    <dbReference type="NCBI Taxonomy" id="1302236"/>
    <lineage>
        <taxon>Bacteria</taxon>
        <taxon>Pseudomonadati</taxon>
        <taxon>Bacteroidota</taxon>
        <taxon>Sphingobacteriia</taxon>
        <taxon>Sphingobacteriales</taxon>
        <taxon>Sphingobacteriaceae</taxon>
        <taxon>Mucilaginibacter</taxon>
    </lineage>
</organism>
<sequence>MKFDIQNVIITTLIINLFYSCQSDQKAKSTHHYNTPYITVNKTHSNVPPVKKLYVKGDSICITVDSKTFHVAKDSTINVNNPYDGIYEVNNGNFKKHFSLIKCDLLYFNTSDDVGFGYRANLYVYNLKKKTFITDNHFHRNYLYSSAGVFFLTNSKIIVMGKSSWYEKENTGITPASIYSIKGTHFKYQKSIYTPLDSTADDTSITNFYNKNWGKKAKKQLLLPADWWKQ</sequence>
<reference evidence="2" key="1">
    <citation type="journal article" date="2019" name="Int. J. Syst. Evol. Microbiol.">
        <title>The Global Catalogue of Microorganisms (GCM) 10K type strain sequencing project: providing services to taxonomists for standard genome sequencing and annotation.</title>
        <authorList>
            <consortium name="The Broad Institute Genomics Platform"/>
            <consortium name="The Broad Institute Genome Sequencing Center for Infectious Disease"/>
            <person name="Wu L."/>
            <person name="Ma J."/>
        </authorList>
    </citation>
    <scope>NUCLEOTIDE SEQUENCE [LARGE SCALE GENOMIC DNA]</scope>
    <source>
        <strain evidence="2">JCM 17705</strain>
    </source>
</reference>
<proteinExistence type="predicted"/>
<evidence type="ECO:0008006" key="3">
    <source>
        <dbReference type="Google" id="ProtNLM"/>
    </source>
</evidence>
<accession>A0ABP8FY63</accession>